<gene>
    <name evidence="1" type="ORF">DPMN_160835</name>
</gene>
<evidence type="ECO:0000313" key="2">
    <source>
        <dbReference type="Proteomes" id="UP000828390"/>
    </source>
</evidence>
<sequence length="101" mass="11528">MENGNKRSRLRSTFGYIASFEYSWSNVFRRAIVQGPTARMWTERVSSWGAEVKVKGWYSLEPRGRHAIRTHWPDLKSNLGGRLNSIMVTSVTRGSPLLSQA</sequence>
<name>A0A9D4ENJ1_DREPO</name>
<dbReference type="EMBL" id="JAIWYP010000008">
    <property type="protein sequence ID" value="KAH3782911.1"/>
    <property type="molecule type" value="Genomic_DNA"/>
</dbReference>
<reference evidence="1" key="1">
    <citation type="journal article" date="2019" name="bioRxiv">
        <title>The Genome of the Zebra Mussel, Dreissena polymorpha: A Resource for Invasive Species Research.</title>
        <authorList>
            <person name="McCartney M.A."/>
            <person name="Auch B."/>
            <person name="Kono T."/>
            <person name="Mallez S."/>
            <person name="Zhang Y."/>
            <person name="Obille A."/>
            <person name="Becker A."/>
            <person name="Abrahante J.E."/>
            <person name="Garbe J."/>
            <person name="Badalamenti J.P."/>
            <person name="Herman A."/>
            <person name="Mangelson H."/>
            <person name="Liachko I."/>
            <person name="Sullivan S."/>
            <person name="Sone E.D."/>
            <person name="Koren S."/>
            <person name="Silverstein K.A.T."/>
            <person name="Beckman K.B."/>
            <person name="Gohl D.M."/>
        </authorList>
    </citation>
    <scope>NUCLEOTIDE SEQUENCE</scope>
    <source>
        <strain evidence="1">Duluth1</strain>
        <tissue evidence="1">Whole animal</tissue>
    </source>
</reference>
<proteinExistence type="predicted"/>
<accession>A0A9D4ENJ1</accession>
<dbReference type="Proteomes" id="UP000828390">
    <property type="component" value="Unassembled WGS sequence"/>
</dbReference>
<dbReference type="AlphaFoldDB" id="A0A9D4ENJ1"/>
<keyword evidence="2" id="KW-1185">Reference proteome</keyword>
<comment type="caution">
    <text evidence="1">The sequence shown here is derived from an EMBL/GenBank/DDBJ whole genome shotgun (WGS) entry which is preliminary data.</text>
</comment>
<protein>
    <submittedName>
        <fullName evidence="1">Uncharacterized protein</fullName>
    </submittedName>
</protein>
<evidence type="ECO:0000313" key="1">
    <source>
        <dbReference type="EMBL" id="KAH3782911.1"/>
    </source>
</evidence>
<organism evidence="1 2">
    <name type="scientific">Dreissena polymorpha</name>
    <name type="common">Zebra mussel</name>
    <name type="synonym">Mytilus polymorpha</name>
    <dbReference type="NCBI Taxonomy" id="45954"/>
    <lineage>
        <taxon>Eukaryota</taxon>
        <taxon>Metazoa</taxon>
        <taxon>Spiralia</taxon>
        <taxon>Lophotrochozoa</taxon>
        <taxon>Mollusca</taxon>
        <taxon>Bivalvia</taxon>
        <taxon>Autobranchia</taxon>
        <taxon>Heteroconchia</taxon>
        <taxon>Euheterodonta</taxon>
        <taxon>Imparidentia</taxon>
        <taxon>Neoheterodontei</taxon>
        <taxon>Myida</taxon>
        <taxon>Dreissenoidea</taxon>
        <taxon>Dreissenidae</taxon>
        <taxon>Dreissena</taxon>
    </lineage>
</organism>
<reference evidence="1" key="2">
    <citation type="submission" date="2020-11" db="EMBL/GenBank/DDBJ databases">
        <authorList>
            <person name="McCartney M.A."/>
            <person name="Auch B."/>
            <person name="Kono T."/>
            <person name="Mallez S."/>
            <person name="Becker A."/>
            <person name="Gohl D.M."/>
            <person name="Silverstein K.A.T."/>
            <person name="Koren S."/>
            <person name="Bechman K.B."/>
            <person name="Herman A."/>
            <person name="Abrahante J.E."/>
            <person name="Garbe J."/>
        </authorList>
    </citation>
    <scope>NUCLEOTIDE SEQUENCE</scope>
    <source>
        <strain evidence="1">Duluth1</strain>
        <tissue evidence="1">Whole animal</tissue>
    </source>
</reference>